<evidence type="ECO:0000313" key="2">
    <source>
        <dbReference type="Proteomes" id="UP000029712"/>
    </source>
</evidence>
<dbReference type="Proteomes" id="UP000029712">
    <property type="component" value="Chromosome"/>
</dbReference>
<gene>
    <name evidence="1" type="ORF">KN71_003055</name>
</gene>
<organism evidence="1 2">
    <name type="scientific">Metamycoplasma hominis</name>
    <name type="common">Mycoplasma hominis</name>
    <dbReference type="NCBI Taxonomy" id="2098"/>
    <lineage>
        <taxon>Bacteria</taxon>
        <taxon>Bacillati</taxon>
        <taxon>Mycoplasmatota</taxon>
        <taxon>Mycoplasmoidales</taxon>
        <taxon>Metamycoplasmataceae</taxon>
        <taxon>Metamycoplasma</taxon>
    </lineage>
</organism>
<evidence type="ECO:0000313" key="1">
    <source>
        <dbReference type="EMBL" id="AYN65646.1"/>
    </source>
</evidence>
<name>A0A454CAI0_METHO</name>
<dbReference type="EMBL" id="CP033021">
    <property type="protein sequence ID" value="AYN65646.1"/>
    <property type="molecule type" value="Genomic_DNA"/>
</dbReference>
<reference evidence="1 2" key="1">
    <citation type="submission" date="2014-08" db="EMBL/GenBank/DDBJ databases">
        <authorList>
            <person name="Kuleshov K."/>
            <person name="Dedkov V."/>
            <person name="Markelov M."/>
            <person name="Pimkina E."/>
        </authorList>
    </citation>
    <scope>NUCLEOTIDE SEQUENCE [LARGE SCALE GENOMIC DNA]</scope>
    <source>
        <strain evidence="2">TOA</strain>
    </source>
</reference>
<protein>
    <submittedName>
        <fullName evidence="1">Uncharacterized protein</fullName>
    </submittedName>
</protein>
<dbReference type="AlphaFoldDB" id="A0A454CAI0"/>
<accession>A0A454CAI0</accession>
<reference evidence="1 2" key="2">
    <citation type="submission" date="2018-10" db="EMBL/GenBank/DDBJ databases">
        <title>Detection and isolation of Mycoplasma hominis as a predominant microorganism from pelvic cavity of patient with salpingitis and tubo-ovarian abscess.</title>
        <authorList>
            <person name="Guschin A.E."/>
            <person name="Khayrullina G.A."/>
            <person name="Rakovskaya I.V."/>
            <person name="Shelenkov A.A."/>
            <person name="Shagin D.A."/>
        </authorList>
    </citation>
    <scope>NUCLEOTIDE SEQUENCE [LARGE SCALE GENOMIC DNA]</scope>
    <source>
        <strain evidence="2">TOA</strain>
    </source>
</reference>
<sequence>MSKLELKTWTIGTSLKSYYDKIVDWLEIDNFYSKIKKNNKLIWKQIDNNEPNKQYSLFFDFDSKNASYKNKSNSTIEQFLKVAIYFNILIKINKNEYELTPDFIECVVQKNNSKKNKVPNKVPT</sequence>
<dbReference type="RefSeq" id="WP_036438630.1">
    <property type="nucleotide sequence ID" value="NZ_CP033021.1"/>
</dbReference>
<proteinExistence type="predicted"/>